<evidence type="ECO:0000256" key="1">
    <source>
        <dbReference type="ARBA" id="ARBA00023118"/>
    </source>
</evidence>
<comment type="caution">
    <text evidence="2">The sequence shown here is derived from an EMBL/GenBank/DDBJ whole genome shotgun (WGS) entry which is preliminary data.</text>
</comment>
<dbReference type="Pfam" id="PF18144">
    <property type="entry name" value="SMODS"/>
    <property type="match status" value="1"/>
</dbReference>
<dbReference type="CDD" id="cd05400">
    <property type="entry name" value="NT_2-5OAS_ClassI-CCAase"/>
    <property type="match status" value="1"/>
</dbReference>
<evidence type="ECO:0000313" key="2">
    <source>
        <dbReference type="EMBL" id="GAA4364024.1"/>
    </source>
</evidence>
<accession>A0ABP8INQ8</accession>
<reference evidence="3" key="1">
    <citation type="journal article" date="2019" name="Int. J. Syst. Evol. Microbiol.">
        <title>The Global Catalogue of Microorganisms (GCM) 10K type strain sequencing project: providing services to taxonomists for standard genome sequencing and annotation.</title>
        <authorList>
            <consortium name="The Broad Institute Genomics Platform"/>
            <consortium name="The Broad Institute Genome Sequencing Center for Infectious Disease"/>
            <person name="Wu L."/>
            <person name="Ma J."/>
        </authorList>
    </citation>
    <scope>NUCLEOTIDE SEQUENCE [LARGE SCALE GENOMIC DNA]</scope>
    <source>
        <strain evidence="3">JCM 17923</strain>
    </source>
</reference>
<keyword evidence="3" id="KW-1185">Reference proteome</keyword>
<dbReference type="Proteomes" id="UP001501153">
    <property type="component" value="Unassembled WGS sequence"/>
</dbReference>
<dbReference type="Gene3D" id="3.30.460.10">
    <property type="entry name" value="Beta Polymerase, domain 2"/>
    <property type="match status" value="1"/>
</dbReference>
<dbReference type="InterPro" id="IPR043519">
    <property type="entry name" value="NT_sf"/>
</dbReference>
<keyword evidence="1" id="KW-0051">Antiviral defense</keyword>
<dbReference type="InterPro" id="IPR006116">
    <property type="entry name" value="NT_2-5OAS_ClassI-CCAase"/>
</dbReference>
<evidence type="ECO:0008006" key="4">
    <source>
        <dbReference type="Google" id="ProtNLM"/>
    </source>
</evidence>
<gene>
    <name evidence="2" type="ORF">GCM10023185_33170</name>
</gene>
<protein>
    <recommendedName>
        <fullName evidence="4">Nucleotidyltransferase</fullName>
    </recommendedName>
</protein>
<evidence type="ECO:0000313" key="3">
    <source>
        <dbReference type="Proteomes" id="UP001501153"/>
    </source>
</evidence>
<proteinExistence type="predicted"/>
<name>A0ABP8INQ8_9BACT</name>
<dbReference type="RefSeq" id="WP_345237226.1">
    <property type="nucleotide sequence ID" value="NZ_BAABGZ010000070.1"/>
</dbReference>
<dbReference type="SUPFAM" id="SSF81301">
    <property type="entry name" value="Nucleotidyltransferase"/>
    <property type="match status" value="1"/>
</dbReference>
<organism evidence="2 3">
    <name type="scientific">Hymenobacter saemangeumensis</name>
    <dbReference type="NCBI Taxonomy" id="1084522"/>
    <lineage>
        <taxon>Bacteria</taxon>
        <taxon>Pseudomonadati</taxon>
        <taxon>Bacteroidota</taxon>
        <taxon>Cytophagia</taxon>
        <taxon>Cytophagales</taxon>
        <taxon>Hymenobacteraceae</taxon>
        <taxon>Hymenobacter</taxon>
    </lineage>
</organism>
<sequence>MTLLQCIAQLLADITITDRQTDAVSITYNNLKGLLLDADNGLHGERVFQNGSYDRDTIIKPLDDVDIFLVLDRTEYEENGVLSNPQGVLTKVKKFLNGTRDYKDKAVQDRPCVTIKLSDKRFDVLPCFGNDLDGYWIPDSDLSGWVWSNPVVHSEKLTQVNQDRKQLIVPLVRILKYWNREQGKLIPSYHIEDTATDIFTLFDVANHKEGVERWLEYAGSYLNEKKFASSTAYEQAKTNIEAARVLIQEASALYEEGKEAEAIQRWKQVFGAKFPTVSVEEAKTLSESMRSGTLKVASTGLLGAAGRSVTPTAYFGEPGR</sequence>
<dbReference type="EMBL" id="BAABGZ010000070">
    <property type="protein sequence ID" value="GAA4364024.1"/>
    <property type="molecule type" value="Genomic_DNA"/>
</dbReference>